<keyword evidence="5" id="KW-1185">Reference proteome</keyword>
<gene>
    <name evidence="3" type="ORF">SS50377_13394</name>
    <name evidence="4" type="ORF">SS50377_27633</name>
</gene>
<organism evidence="3">
    <name type="scientific">Spironucleus salmonicida</name>
    <dbReference type="NCBI Taxonomy" id="348837"/>
    <lineage>
        <taxon>Eukaryota</taxon>
        <taxon>Metamonada</taxon>
        <taxon>Diplomonadida</taxon>
        <taxon>Hexamitidae</taxon>
        <taxon>Hexamitinae</taxon>
        <taxon>Spironucleus</taxon>
    </lineage>
</organism>
<dbReference type="VEuPathDB" id="GiardiaDB:SS50377_27633"/>
<protein>
    <submittedName>
        <fullName evidence="3">Uncharacterized protein</fullName>
    </submittedName>
</protein>
<sequence length="1415" mass="164847">MSMYSESNFGSSSLIRKATKVPAKKTLKSPSGLKKSATTKLKSAKSSSVNVLQTDRIEELEDDLQQLQEFTEQLQSELQDKVRGYEQLLTQQKEKTSTIVQQNSRDIKEQKQQIEQKAEEIKHFQDEKSQLMAKLQQQNFDIQSNINLIQNHEKQYMQIEFDFNNLKAQLSETQKKTLVFEQDNVKLSSMLQKCQFTIEQAELSRQNFDKTISDLSYEKAELETTLNKYKVNVSKAKNKITELSEENNYLKESKAKFLSQFQKVKDMCKTSQVNLKEVQEKFANLEHIVSQKDKKIVILSAQVDDNQEKINQMKQQVTQKVQKQYQVKLEELHVQSNQKIQELQEKLDFQVKKMQDENNKSKTSEQQIIDLQSQMQQLQIQYNQKQQEYLSINTQLTEFKVRCATKDTLLEDTQVQIEKLRYHSVFQSNNNESSTSEQKGQILQLKSLYEDLKHKLNQERMKQDDQHLSSSQTVMNTVKELSGQNTLLQDELLTVKKQLQEQTHTQQTGQQLQLQAKQKLEETERQLKYVKTERDQLQFNNQRLKTELNQILDDLQRTQSNYNSLEQTVSKNDEDGSVQFLLKQQKDEMLEMQNQINDYKTQINQSLSQLQLIEKDKVELSSTIEQLENEKDSLKQQINSLNVQIQSFNTQQLDFQNQIQVFNEFKGKHLDCMEKQQQLSQFDHENKILKAQLKEKHNELKELVVSQLQAKEQLQAQKQSQVMVAEQQLNNAPQHTSQLSESQLNMNKQQYLCENNQCPHLQQNELLQNMLTDLQNKYYTLQQDITTSQISQVNSIESTDLARIQQQYEESQADLRKLYEDQMVVLHDQIADLTLEVQDFRQKYPSLEQERDFHQMKNFEHENEIQFLKQQLSDVQNQYNQDLSEQTKYQFANEKFQQQIITLQNDIDHLNEALTDKSQQSQNLQLRITDLQQQLEDHNQVLAKNNQLILEKQHIESSLNLVQSKFSEQENRLLYLAEKEHQIVILEQDSQNLQLDILNFKKINDGLTVEIQDNFAQIQTLQKQIQESDALHAQFQTKLLKLHFLEQENAKMKGMSDQIIALTIKLSALEMEKINQSKYLNVVTEEKLKLQSSNLLLLNLHKSAIQSKLQLNFTTDISALYAQIRVNDTQKSWNLTLQEVKMLIEAKYISNKSMKDFVLKYLNTQIKTDLTTSFHTGEADFFRIEELSNFSDSLKLQIQKAGIDDCEEQFAMLKQIFQLVKLLQNHIFVIKNLAVLLGIPSDFTRDKALLNLDFLTILKDAQNAQNLLYSPHISDYLFVYYYSQAVLQKVKSSWARCEQRVVELLGEGLELVRLEKCAEFGAICSERVLQRGGFLQRTSLYAGDALGRPIELGAYYSVLAFLFLLDGCGQCGTRVCSGMSAILGENDDLEYELFYPAWVGADGEVVAKGKGKVIR</sequence>
<accession>V6LPP4</accession>
<dbReference type="Proteomes" id="UP000018208">
    <property type="component" value="Unassembled WGS sequence"/>
</dbReference>
<proteinExistence type="predicted"/>
<evidence type="ECO:0000256" key="1">
    <source>
        <dbReference type="SAM" id="Coils"/>
    </source>
</evidence>
<dbReference type="EMBL" id="AUWU02000007">
    <property type="protein sequence ID" value="KAH0571332.1"/>
    <property type="molecule type" value="Genomic_DNA"/>
</dbReference>
<feature type="coiled-coil region" evidence="1">
    <location>
        <begin position="50"/>
        <end position="169"/>
    </location>
</feature>
<feature type="coiled-coil region" evidence="1">
    <location>
        <begin position="212"/>
        <end position="395"/>
    </location>
</feature>
<reference evidence="4" key="2">
    <citation type="submission" date="2020-12" db="EMBL/GenBank/DDBJ databases">
        <title>New Spironucleus salmonicida genome in near-complete chromosomes.</title>
        <authorList>
            <person name="Xu F."/>
            <person name="Kurt Z."/>
            <person name="Jimenez-Gonzalez A."/>
            <person name="Astvaldsson A."/>
            <person name="Andersson J.O."/>
            <person name="Svard S.G."/>
        </authorList>
    </citation>
    <scope>NUCLEOTIDE SEQUENCE</scope>
    <source>
        <strain evidence="4">ATCC 50377</strain>
    </source>
</reference>
<reference evidence="3 4" key="1">
    <citation type="journal article" date="2014" name="PLoS Genet.">
        <title>The Genome of Spironucleus salmonicida Highlights a Fish Pathogen Adapted to Fluctuating Environments.</title>
        <authorList>
            <person name="Xu F."/>
            <person name="Jerlstrom-Hultqvist J."/>
            <person name="Einarsson E."/>
            <person name="Astvaldsson A."/>
            <person name="Svard S.G."/>
            <person name="Andersson J.O."/>
        </authorList>
    </citation>
    <scope>NUCLEOTIDE SEQUENCE</scope>
    <source>
        <strain evidence="4">ATCC 50377</strain>
    </source>
</reference>
<evidence type="ECO:0000313" key="5">
    <source>
        <dbReference type="Proteomes" id="UP000018208"/>
    </source>
</evidence>
<evidence type="ECO:0000313" key="4">
    <source>
        <dbReference type="EMBL" id="KAH0571332.1"/>
    </source>
</evidence>
<keyword evidence="1" id="KW-0175">Coiled coil</keyword>
<evidence type="ECO:0000256" key="2">
    <source>
        <dbReference type="SAM" id="MobiDB-lite"/>
    </source>
</evidence>
<name>V6LPP4_9EUKA</name>
<feature type="coiled-coil region" evidence="1">
    <location>
        <begin position="764"/>
        <end position="948"/>
    </location>
</feature>
<dbReference type="EMBL" id="KI546073">
    <property type="protein sequence ID" value="EST46590.1"/>
    <property type="molecule type" value="Genomic_DNA"/>
</dbReference>
<feature type="coiled-coil region" evidence="1">
    <location>
        <begin position="513"/>
        <end position="651"/>
    </location>
</feature>
<feature type="coiled-coil region" evidence="1">
    <location>
        <begin position="679"/>
        <end position="717"/>
    </location>
</feature>
<feature type="region of interest" description="Disordered" evidence="2">
    <location>
        <begin position="19"/>
        <end position="40"/>
    </location>
</feature>
<evidence type="ECO:0000313" key="3">
    <source>
        <dbReference type="EMBL" id="EST46590.1"/>
    </source>
</evidence>